<accession>A0A0B4UEG5</accession>
<proteinExistence type="evidence at transcript level"/>
<reference evidence="3" key="1">
    <citation type="journal article" date="2014" name="BMC Plant Biol.">
        <title>The GRAS gene family in pine: transcript expression patterns associated with the maturation-related decline of competence to form adventitious roots.</title>
        <authorList>
            <person name="Abarca D."/>
            <person name="Pizarro A."/>
            <person name="Hernandez I."/>
            <person name="Sanchez C."/>
            <person name="Solana S.P."/>
            <person name="Del Amo A."/>
            <person name="Carneros E."/>
            <person name="Diaz-Sala C."/>
        </authorList>
    </citation>
    <scope>NUCLEOTIDE SEQUENCE</scope>
</reference>
<dbReference type="Pfam" id="PF03514">
    <property type="entry name" value="GRAS"/>
    <property type="match status" value="1"/>
</dbReference>
<feature type="non-terminal residue" evidence="3">
    <location>
        <position position="1"/>
    </location>
</feature>
<reference evidence="3" key="2">
    <citation type="submission" date="2015-07" db="EMBL/GenBank/DDBJ databases">
        <authorList>
            <person name="Noorani M."/>
        </authorList>
    </citation>
    <scope>NUCLEOTIDE SEQUENCE</scope>
</reference>
<keyword evidence="1" id="KW-0805">Transcription regulation</keyword>
<gene>
    <name evidence="3" type="primary">SCL16</name>
</gene>
<name>A0A0B4UEG5_PINRA</name>
<dbReference type="EMBL" id="KP244292">
    <property type="protein sequence ID" value="AJC97677.2"/>
    <property type="molecule type" value="mRNA"/>
</dbReference>
<protein>
    <submittedName>
        <fullName evidence="3">SCL16</fullName>
    </submittedName>
</protein>
<feature type="non-terminal residue" evidence="3">
    <location>
        <position position="123"/>
    </location>
</feature>
<evidence type="ECO:0000313" key="3">
    <source>
        <dbReference type="EMBL" id="AJC97677.2"/>
    </source>
</evidence>
<evidence type="ECO:0000256" key="2">
    <source>
        <dbReference type="ARBA" id="ARBA00023163"/>
    </source>
</evidence>
<evidence type="ECO:0000256" key="1">
    <source>
        <dbReference type="ARBA" id="ARBA00023015"/>
    </source>
</evidence>
<organism evidence="3">
    <name type="scientific">Pinus radiata</name>
    <name type="common">Monterey pine</name>
    <name type="synonym">Pinus insignis</name>
    <dbReference type="NCBI Taxonomy" id="3347"/>
    <lineage>
        <taxon>Eukaryota</taxon>
        <taxon>Viridiplantae</taxon>
        <taxon>Streptophyta</taxon>
        <taxon>Embryophyta</taxon>
        <taxon>Tracheophyta</taxon>
        <taxon>Spermatophyta</taxon>
        <taxon>Pinopsida</taxon>
        <taxon>Pinidae</taxon>
        <taxon>Conifers I</taxon>
        <taxon>Pinales</taxon>
        <taxon>Pinaceae</taxon>
        <taxon>Pinus</taxon>
        <taxon>Pinus subgen. Pinus</taxon>
    </lineage>
</organism>
<dbReference type="AlphaFoldDB" id="A0A0B4UEG5"/>
<sequence>VGSRHLNPAVVSIATGPHGTENESANFVESFARRLEELCAIFDSLEAGLPPEHGLARAMVERIFFGPAMSKRVISSARGDDRPADATNSNVVDLPLKCGYEECSVSNDNMIYAKSSVLMCSGS</sequence>
<dbReference type="InterPro" id="IPR005202">
    <property type="entry name" value="TF_GRAS"/>
</dbReference>
<keyword evidence="2" id="KW-0804">Transcription</keyword>